<evidence type="ECO:0000313" key="4">
    <source>
        <dbReference type="Proteomes" id="UP001161325"/>
    </source>
</evidence>
<dbReference type="Pfam" id="PF03807">
    <property type="entry name" value="F420_oxidored"/>
    <property type="match status" value="1"/>
</dbReference>
<gene>
    <name evidence="3" type="ORF">rosag_09710</name>
</gene>
<comment type="caution">
    <text evidence="3">The sequence shown here is derived from an EMBL/GenBank/DDBJ whole genome shotgun (WGS) entry which is preliminary data.</text>
</comment>
<keyword evidence="1" id="KW-0560">Oxidoreductase</keyword>
<proteinExistence type="predicted"/>
<dbReference type="SUPFAM" id="SSF51735">
    <property type="entry name" value="NAD(P)-binding Rossmann-fold domains"/>
    <property type="match status" value="1"/>
</dbReference>
<dbReference type="AlphaFoldDB" id="A0AA37QEV4"/>
<keyword evidence="4" id="KW-1185">Reference proteome</keyword>
<dbReference type="InterPro" id="IPR051267">
    <property type="entry name" value="STEAP_metalloreductase"/>
</dbReference>
<organism evidence="3 4">
    <name type="scientific">Roseisolibacter agri</name>
    <dbReference type="NCBI Taxonomy" id="2014610"/>
    <lineage>
        <taxon>Bacteria</taxon>
        <taxon>Pseudomonadati</taxon>
        <taxon>Gemmatimonadota</taxon>
        <taxon>Gemmatimonadia</taxon>
        <taxon>Gemmatimonadales</taxon>
        <taxon>Gemmatimonadaceae</taxon>
        <taxon>Roseisolibacter</taxon>
    </lineage>
</organism>
<accession>A0AA37QEV4</accession>
<dbReference type="Gene3D" id="3.40.50.720">
    <property type="entry name" value="NAD(P)-binding Rossmann-like Domain"/>
    <property type="match status" value="1"/>
</dbReference>
<evidence type="ECO:0000313" key="3">
    <source>
        <dbReference type="EMBL" id="GLC24458.1"/>
    </source>
</evidence>
<reference evidence="3" key="1">
    <citation type="submission" date="2022-08" db="EMBL/GenBank/DDBJ databases">
        <title>Draft genome sequencing of Roseisolibacter agri AW1220.</title>
        <authorList>
            <person name="Tobiishi Y."/>
            <person name="Tonouchi A."/>
        </authorList>
    </citation>
    <scope>NUCLEOTIDE SEQUENCE</scope>
    <source>
        <strain evidence="3">AW1220</strain>
    </source>
</reference>
<dbReference type="InterPro" id="IPR036291">
    <property type="entry name" value="NAD(P)-bd_dom_sf"/>
</dbReference>
<evidence type="ECO:0000256" key="1">
    <source>
        <dbReference type="ARBA" id="ARBA00023002"/>
    </source>
</evidence>
<dbReference type="EMBL" id="BRXS01000002">
    <property type="protein sequence ID" value="GLC24458.1"/>
    <property type="molecule type" value="Genomic_DNA"/>
</dbReference>
<dbReference type="PANTHER" id="PTHR14239">
    <property type="entry name" value="DUDULIN-RELATED"/>
    <property type="match status" value="1"/>
</dbReference>
<dbReference type="GO" id="GO:0016491">
    <property type="term" value="F:oxidoreductase activity"/>
    <property type="evidence" value="ECO:0007669"/>
    <property type="project" value="UniProtKB-KW"/>
</dbReference>
<dbReference type="Proteomes" id="UP001161325">
    <property type="component" value="Unassembled WGS sequence"/>
</dbReference>
<name>A0AA37QEV4_9BACT</name>
<sequence>MLAVGSILSIGGSGRQTSREDRGARQALPTVAIIGTGNVGSALGPQLAKLGHPVIYGSREPGREAVRTLVARTGPKGSAASQQDAAARADVIVLAVPGAALEELVTKSLGPLDGKILVDVTSAALRKAADGYLELVPGPSNSERVQSWAPRARVVKVGIPGAYVIAQPLVHGVPPTVPIAANDRAAKETVARMIAGIGLDPFDAGPLRFARAINEFGLLFMVPLQQGRAEGIEIKFMRSSYFPCTWPVRRQFGATADSADLAVFPPTGTTPRPCQAWGR</sequence>
<protein>
    <recommendedName>
        <fullName evidence="2">Pyrroline-5-carboxylate reductase catalytic N-terminal domain-containing protein</fullName>
    </recommendedName>
</protein>
<dbReference type="InterPro" id="IPR028939">
    <property type="entry name" value="P5C_Rdtase_cat_N"/>
</dbReference>
<feature type="domain" description="Pyrroline-5-carboxylate reductase catalytic N-terminal" evidence="2">
    <location>
        <begin position="30"/>
        <end position="121"/>
    </location>
</feature>
<evidence type="ECO:0000259" key="2">
    <source>
        <dbReference type="Pfam" id="PF03807"/>
    </source>
</evidence>